<reference evidence="1" key="1">
    <citation type="submission" date="2022-07" db="EMBL/GenBank/DDBJ databases">
        <title>Phylogenomic reconstructions and comparative analyses of Kickxellomycotina fungi.</title>
        <authorList>
            <person name="Reynolds N.K."/>
            <person name="Stajich J.E."/>
            <person name="Barry K."/>
            <person name="Grigoriev I.V."/>
            <person name="Crous P."/>
            <person name="Smith M.E."/>
        </authorList>
    </citation>
    <scope>NUCLEOTIDE SEQUENCE</scope>
    <source>
        <strain evidence="1">NRRL 1566</strain>
    </source>
</reference>
<comment type="caution">
    <text evidence="1">The sequence shown here is derived from an EMBL/GenBank/DDBJ whole genome shotgun (WGS) entry which is preliminary data.</text>
</comment>
<evidence type="ECO:0000313" key="1">
    <source>
        <dbReference type="EMBL" id="KAJ2849892.1"/>
    </source>
</evidence>
<organism evidence="1 2">
    <name type="scientific">Coemansia brasiliensis</name>
    <dbReference type="NCBI Taxonomy" id="2650707"/>
    <lineage>
        <taxon>Eukaryota</taxon>
        <taxon>Fungi</taxon>
        <taxon>Fungi incertae sedis</taxon>
        <taxon>Zoopagomycota</taxon>
        <taxon>Kickxellomycotina</taxon>
        <taxon>Kickxellomycetes</taxon>
        <taxon>Kickxellales</taxon>
        <taxon>Kickxellaceae</taxon>
        <taxon>Coemansia</taxon>
    </lineage>
</organism>
<evidence type="ECO:0000313" key="2">
    <source>
        <dbReference type="Proteomes" id="UP001139887"/>
    </source>
</evidence>
<protein>
    <submittedName>
        <fullName evidence="1">Uncharacterized protein</fullName>
    </submittedName>
</protein>
<dbReference type="AlphaFoldDB" id="A0A9W8I7D9"/>
<gene>
    <name evidence="1" type="ORF">IWW36_002311</name>
</gene>
<accession>A0A9W8I7D9</accession>
<dbReference type="EMBL" id="JANBUW010000053">
    <property type="protein sequence ID" value="KAJ2849892.1"/>
    <property type="molecule type" value="Genomic_DNA"/>
</dbReference>
<name>A0A9W8I7D9_9FUNG</name>
<dbReference type="Proteomes" id="UP001139887">
    <property type="component" value="Unassembled WGS sequence"/>
</dbReference>
<sequence length="94" mass="11223">MSKPEKELNFGKVKLWYANIVENHLKIEKIHNVEVTCLEYAFDPVHAVLIEGEYISRFGEDKWKSLIKKAEREIRMFYETINLFLISQEKEVAY</sequence>
<proteinExistence type="predicted"/>
<feature type="non-terminal residue" evidence="1">
    <location>
        <position position="94"/>
    </location>
</feature>
<keyword evidence="2" id="KW-1185">Reference proteome</keyword>